<dbReference type="GeneID" id="26250307"/>
<accession>W7E733</accession>
<feature type="compositionally biased region" description="Polar residues" evidence="1">
    <location>
        <begin position="109"/>
        <end position="119"/>
    </location>
</feature>
<feature type="compositionally biased region" description="Polar residues" evidence="1">
    <location>
        <begin position="148"/>
        <end position="163"/>
    </location>
</feature>
<evidence type="ECO:0000313" key="3">
    <source>
        <dbReference type="EMBL" id="EUN21785.1"/>
    </source>
</evidence>
<dbReference type="Pfam" id="PF00010">
    <property type="entry name" value="HLH"/>
    <property type="match status" value="1"/>
</dbReference>
<dbReference type="InterPro" id="IPR052099">
    <property type="entry name" value="Regulatory_TF_Diverse"/>
</dbReference>
<dbReference type="SMART" id="SM00353">
    <property type="entry name" value="HLH"/>
    <property type="match status" value="1"/>
</dbReference>
<evidence type="ECO:0000259" key="2">
    <source>
        <dbReference type="PROSITE" id="PS50888"/>
    </source>
</evidence>
<organism evidence="3 4">
    <name type="scientific">Bipolaris victoriae (strain FI3)</name>
    <name type="common">Victoria blight of oats agent</name>
    <name type="synonym">Cochliobolus victoriae</name>
    <dbReference type="NCBI Taxonomy" id="930091"/>
    <lineage>
        <taxon>Eukaryota</taxon>
        <taxon>Fungi</taxon>
        <taxon>Dikarya</taxon>
        <taxon>Ascomycota</taxon>
        <taxon>Pezizomycotina</taxon>
        <taxon>Dothideomycetes</taxon>
        <taxon>Pleosporomycetidae</taxon>
        <taxon>Pleosporales</taxon>
        <taxon>Pleosporineae</taxon>
        <taxon>Pleosporaceae</taxon>
        <taxon>Bipolaris</taxon>
    </lineage>
</organism>
<dbReference type="Proteomes" id="UP000054337">
    <property type="component" value="Unassembled WGS sequence"/>
</dbReference>
<feature type="compositionally biased region" description="Basic residues" evidence="1">
    <location>
        <begin position="175"/>
        <end position="186"/>
    </location>
</feature>
<proteinExistence type="predicted"/>
<dbReference type="InterPro" id="IPR011598">
    <property type="entry name" value="bHLH_dom"/>
</dbReference>
<feature type="domain" description="BHLH" evidence="2">
    <location>
        <begin position="206"/>
        <end position="266"/>
    </location>
</feature>
<dbReference type="InterPro" id="IPR036638">
    <property type="entry name" value="HLH_DNA-bd_sf"/>
</dbReference>
<reference evidence="3 4" key="1">
    <citation type="journal article" date="2013" name="PLoS Genet.">
        <title>Comparative genome structure, secondary metabolite, and effector coding capacity across Cochliobolus pathogens.</title>
        <authorList>
            <person name="Condon B.J."/>
            <person name="Leng Y."/>
            <person name="Wu D."/>
            <person name="Bushley K.E."/>
            <person name="Ohm R.A."/>
            <person name="Otillar R."/>
            <person name="Martin J."/>
            <person name="Schackwitz W."/>
            <person name="Grimwood J."/>
            <person name="MohdZainudin N."/>
            <person name="Xue C."/>
            <person name="Wang R."/>
            <person name="Manning V.A."/>
            <person name="Dhillon B."/>
            <person name="Tu Z.J."/>
            <person name="Steffenson B.J."/>
            <person name="Salamov A."/>
            <person name="Sun H."/>
            <person name="Lowry S."/>
            <person name="LaButti K."/>
            <person name="Han J."/>
            <person name="Copeland A."/>
            <person name="Lindquist E."/>
            <person name="Barry K."/>
            <person name="Schmutz J."/>
            <person name="Baker S.E."/>
            <person name="Ciuffetti L.M."/>
            <person name="Grigoriev I.V."/>
            <person name="Zhong S."/>
            <person name="Turgeon B.G."/>
        </authorList>
    </citation>
    <scope>NUCLEOTIDE SEQUENCE [LARGE SCALE GENOMIC DNA]</scope>
    <source>
        <strain evidence="3 4">FI3</strain>
    </source>
</reference>
<dbReference type="PANTHER" id="PTHR47336:SF2">
    <property type="entry name" value="TRANSCRIPTION FACTOR HMS1-RELATED"/>
    <property type="match status" value="1"/>
</dbReference>
<dbReference type="EMBL" id="KI968833">
    <property type="protein sequence ID" value="EUN21785.1"/>
    <property type="molecule type" value="Genomic_DNA"/>
</dbReference>
<gene>
    <name evidence="3" type="ORF">COCVIDRAFT_113150</name>
</gene>
<dbReference type="HOGENOM" id="CLU_1001113_0_0_1"/>
<dbReference type="Gene3D" id="4.10.280.10">
    <property type="entry name" value="Helix-loop-helix DNA-binding domain"/>
    <property type="match status" value="1"/>
</dbReference>
<dbReference type="PROSITE" id="PS50888">
    <property type="entry name" value="BHLH"/>
    <property type="match status" value="1"/>
</dbReference>
<feature type="compositionally biased region" description="Low complexity" evidence="1">
    <location>
        <begin position="38"/>
        <end position="53"/>
    </location>
</feature>
<sequence length="299" mass="32006">MVVHNLPAFTAGPDPTYSPPESETFPSPDDLGSPCYGDSYPSLSEYSSLDSNSGPCFTRPSEPVDPTNSLNWNAPLPNGFMSPPSAIVCPSATHGLPTSPQFAPMWQTGVPTPLSTSGDFQHGYISPEYTASSAFPPSVPSPLPTPSNHGSPASLSSVVATNPTPSPQDPISKPLPRKRGRPRIHRPASEPSAIGSSTSPAKHARTQCMPHTEVERKYREKLNAELERLRKAVPLLPQSDASSESGGVKPSKSMVLAVAIDYIKELERQRDLAVEEVERLGGKVKFGRVGGWRRGSEDS</sequence>
<dbReference type="AlphaFoldDB" id="W7E733"/>
<evidence type="ECO:0000256" key="1">
    <source>
        <dbReference type="SAM" id="MobiDB-lite"/>
    </source>
</evidence>
<feature type="region of interest" description="Disordered" evidence="1">
    <location>
        <begin position="1"/>
        <end position="75"/>
    </location>
</feature>
<evidence type="ECO:0000313" key="4">
    <source>
        <dbReference type="Proteomes" id="UP000054337"/>
    </source>
</evidence>
<dbReference type="SUPFAM" id="SSF47459">
    <property type="entry name" value="HLH, helix-loop-helix DNA-binding domain"/>
    <property type="match status" value="1"/>
</dbReference>
<feature type="region of interest" description="Disordered" evidence="1">
    <location>
        <begin position="103"/>
        <end position="216"/>
    </location>
</feature>
<name>W7E733_BIPV3</name>
<protein>
    <recommendedName>
        <fullName evidence="2">BHLH domain-containing protein</fullName>
    </recommendedName>
</protein>
<dbReference type="PANTHER" id="PTHR47336">
    <property type="entry name" value="TRANSCRIPTION FACTOR HMS1-RELATED"/>
    <property type="match status" value="1"/>
</dbReference>
<dbReference type="RefSeq" id="XP_014551359.1">
    <property type="nucleotide sequence ID" value="XM_014695873.1"/>
</dbReference>
<dbReference type="GO" id="GO:0046983">
    <property type="term" value="F:protein dimerization activity"/>
    <property type="evidence" value="ECO:0007669"/>
    <property type="project" value="InterPro"/>
</dbReference>
<dbReference type="OrthoDB" id="2133190at2759"/>
<dbReference type="CDD" id="cd11395">
    <property type="entry name" value="bHLHzip_SREBP_like"/>
    <property type="match status" value="1"/>
</dbReference>
<keyword evidence="4" id="KW-1185">Reference proteome</keyword>